<feature type="signal peptide" evidence="1">
    <location>
        <begin position="1"/>
        <end position="24"/>
    </location>
</feature>
<dbReference type="Proteomes" id="UP000233276">
    <property type="component" value="Chromosome"/>
</dbReference>
<gene>
    <name evidence="2" type="ORF">CXR34_14490</name>
</gene>
<proteinExistence type="predicted"/>
<dbReference type="EMBL" id="CP025299">
    <property type="protein sequence ID" value="AUG31241.1"/>
    <property type="molecule type" value="Genomic_DNA"/>
</dbReference>
<evidence type="ECO:0000313" key="2">
    <source>
        <dbReference type="EMBL" id="AUG31241.1"/>
    </source>
</evidence>
<keyword evidence="1" id="KW-0732">Signal</keyword>
<name>A0A2K9DG98_9MICO</name>
<reference evidence="2 3" key="1">
    <citation type="submission" date="2017-12" db="EMBL/GenBank/DDBJ databases">
        <title>Isolation and characterization of estrogens degradatiion strain Microbacterium hominis SJTG1.</title>
        <authorList>
            <person name="Xiong W."/>
            <person name="Yin C."/>
            <person name="Zheng D."/>
            <person name="Liang R."/>
        </authorList>
    </citation>
    <scope>NUCLEOTIDE SEQUENCE [LARGE SCALE GENOMIC DNA]</scope>
    <source>
        <strain evidence="2 3">SJTG1</strain>
    </source>
</reference>
<dbReference type="PROSITE" id="PS51257">
    <property type="entry name" value="PROKAR_LIPOPROTEIN"/>
    <property type="match status" value="1"/>
</dbReference>
<sequence>MPPRHRAPLAAVILAGALALAGCAASSPAPTPSDGDTQTVAEACDTVRAGVEDAAAQLQTLDPGDPRAAVDALGGVAERLGAAAGTVGNHEVAALLPPLQTGFASASDTLEAIAGGDLSRLTALQTTTDDIRSALAAFTRICSGG</sequence>
<accession>A0A2K9DG98</accession>
<evidence type="ECO:0000313" key="3">
    <source>
        <dbReference type="Proteomes" id="UP000233276"/>
    </source>
</evidence>
<protein>
    <submittedName>
        <fullName evidence="2">Uncharacterized protein</fullName>
    </submittedName>
</protein>
<evidence type="ECO:0000256" key="1">
    <source>
        <dbReference type="SAM" id="SignalP"/>
    </source>
</evidence>
<feature type="chain" id="PRO_5039465645" evidence="1">
    <location>
        <begin position="25"/>
        <end position="145"/>
    </location>
</feature>
<organism evidence="2 3">
    <name type="scientific">Microbacterium hominis</name>
    <dbReference type="NCBI Taxonomy" id="162426"/>
    <lineage>
        <taxon>Bacteria</taxon>
        <taxon>Bacillati</taxon>
        <taxon>Actinomycetota</taxon>
        <taxon>Actinomycetes</taxon>
        <taxon>Micrococcales</taxon>
        <taxon>Microbacteriaceae</taxon>
        <taxon>Microbacterium</taxon>
    </lineage>
</organism>
<dbReference type="AlphaFoldDB" id="A0A2K9DG98"/>
<dbReference type="KEGG" id="mhos:CXR34_14490"/>